<organism evidence="5 6">
    <name type="scientific">Rhodothalassium salexigens DSM 2132</name>
    <dbReference type="NCBI Taxonomy" id="1188247"/>
    <lineage>
        <taxon>Bacteria</taxon>
        <taxon>Pseudomonadati</taxon>
        <taxon>Pseudomonadota</taxon>
        <taxon>Alphaproteobacteria</taxon>
        <taxon>Rhodothalassiales</taxon>
        <taxon>Rhodothalassiaceae</taxon>
        <taxon>Rhodothalassium</taxon>
    </lineage>
</organism>
<feature type="domain" description="Thioesterase" evidence="4">
    <location>
        <begin position="75"/>
        <end position="151"/>
    </location>
</feature>
<sequence length="165" mass="17904">MSDDRPTPADPTPQDATPSAPISPQAAAKAAEHGFEPVADAGPFTDMIGPMFHKTLDDGSRQLALYAERRHLNSGGIVHGGLLMTLIDNTLGRHVYYQLPAGSALVTLSLNTDFVTAGREGDFIIGRARIVRMTRSVVFVEGTLRRDDTVLLNAQGIWKILRRPD</sequence>
<dbReference type="PANTHER" id="PTHR21660:SF1">
    <property type="entry name" value="ACYL-COENZYME A THIOESTERASE 13"/>
    <property type="match status" value="1"/>
</dbReference>
<dbReference type="InterPro" id="IPR006683">
    <property type="entry name" value="Thioestr_dom"/>
</dbReference>
<dbReference type="RefSeq" id="WP_132708199.1">
    <property type="nucleotide sequence ID" value="NZ_JACIGF010000004.1"/>
</dbReference>
<dbReference type="AlphaFoldDB" id="A0A4R2PIJ2"/>
<proteinExistence type="inferred from homology"/>
<dbReference type="CDD" id="cd03443">
    <property type="entry name" value="PaaI_thioesterase"/>
    <property type="match status" value="1"/>
</dbReference>
<dbReference type="InterPro" id="IPR029069">
    <property type="entry name" value="HotDog_dom_sf"/>
</dbReference>
<keyword evidence="6" id="KW-1185">Reference proteome</keyword>
<name>A0A4R2PIJ2_RHOSA</name>
<reference evidence="5 6" key="1">
    <citation type="submission" date="2019-03" db="EMBL/GenBank/DDBJ databases">
        <title>Genomic Encyclopedia of Type Strains, Phase IV (KMG-IV): sequencing the most valuable type-strain genomes for metagenomic binning, comparative biology and taxonomic classification.</title>
        <authorList>
            <person name="Goeker M."/>
        </authorList>
    </citation>
    <scope>NUCLEOTIDE SEQUENCE [LARGE SCALE GENOMIC DNA]</scope>
    <source>
        <strain evidence="5 6">DSM 2132</strain>
    </source>
</reference>
<dbReference type="NCBIfam" id="TIGR00369">
    <property type="entry name" value="unchar_dom_1"/>
    <property type="match status" value="1"/>
</dbReference>
<dbReference type="InterPro" id="IPR003736">
    <property type="entry name" value="PAAI_dom"/>
</dbReference>
<dbReference type="PANTHER" id="PTHR21660">
    <property type="entry name" value="THIOESTERASE SUPERFAMILY MEMBER-RELATED"/>
    <property type="match status" value="1"/>
</dbReference>
<evidence type="ECO:0000256" key="1">
    <source>
        <dbReference type="ARBA" id="ARBA00008324"/>
    </source>
</evidence>
<accession>A0A4R2PIJ2</accession>
<comment type="similarity">
    <text evidence="1">Belongs to the thioesterase PaaI family.</text>
</comment>
<feature type="compositionally biased region" description="Low complexity" evidence="3">
    <location>
        <begin position="12"/>
        <end position="29"/>
    </location>
</feature>
<dbReference type="SUPFAM" id="SSF54637">
    <property type="entry name" value="Thioesterase/thiol ester dehydrase-isomerase"/>
    <property type="match status" value="1"/>
</dbReference>
<dbReference type="InParanoid" id="A0A4R2PIJ2"/>
<evidence type="ECO:0000313" key="6">
    <source>
        <dbReference type="Proteomes" id="UP000295399"/>
    </source>
</evidence>
<comment type="caution">
    <text evidence="5">The sequence shown here is derived from an EMBL/GenBank/DDBJ whole genome shotgun (WGS) entry which is preliminary data.</text>
</comment>
<feature type="region of interest" description="Disordered" evidence="3">
    <location>
        <begin position="1"/>
        <end position="32"/>
    </location>
</feature>
<evidence type="ECO:0000313" key="5">
    <source>
        <dbReference type="EMBL" id="TCP35299.1"/>
    </source>
</evidence>
<dbReference type="EMBL" id="SLXO01000004">
    <property type="protein sequence ID" value="TCP35299.1"/>
    <property type="molecule type" value="Genomic_DNA"/>
</dbReference>
<dbReference type="Proteomes" id="UP000295399">
    <property type="component" value="Unassembled WGS sequence"/>
</dbReference>
<dbReference type="Pfam" id="PF03061">
    <property type="entry name" value="4HBT"/>
    <property type="match status" value="1"/>
</dbReference>
<dbReference type="OrthoDB" id="32575at2"/>
<gene>
    <name evidence="5" type="ORF">EV659_104150</name>
</gene>
<dbReference type="InterPro" id="IPR039298">
    <property type="entry name" value="ACOT13"/>
</dbReference>
<dbReference type="GO" id="GO:0047617">
    <property type="term" value="F:fatty acyl-CoA hydrolase activity"/>
    <property type="evidence" value="ECO:0007669"/>
    <property type="project" value="InterPro"/>
</dbReference>
<evidence type="ECO:0000256" key="2">
    <source>
        <dbReference type="ARBA" id="ARBA00022801"/>
    </source>
</evidence>
<evidence type="ECO:0000256" key="3">
    <source>
        <dbReference type="SAM" id="MobiDB-lite"/>
    </source>
</evidence>
<keyword evidence="2" id="KW-0378">Hydrolase</keyword>
<protein>
    <submittedName>
        <fullName evidence="5">Uncharacterized protein (TIGR00369 family)</fullName>
    </submittedName>
</protein>
<dbReference type="Gene3D" id="3.10.129.10">
    <property type="entry name" value="Hotdog Thioesterase"/>
    <property type="match status" value="1"/>
</dbReference>
<evidence type="ECO:0000259" key="4">
    <source>
        <dbReference type="Pfam" id="PF03061"/>
    </source>
</evidence>